<evidence type="ECO:0000313" key="2">
    <source>
        <dbReference type="Proteomes" id="UP000053989"/>
    </source>
</evidence>
<protein>
    <submittedName>
        <fullName evidence="1">Uncharacterized protein</fullName>
    </submittedName>
</protein>
<reference evidence="1 2" key="1">
    <citation type="submission" date="2014-04" db="EMBL/GenBank/DDBJ databases">
        <authorList>
            <consortium name="DOE Joint Genome Institute"/>
            <person name="Kuo A."/>
            <person name="Kohler A."/>
            <person name="Nagy L.G."/>
            <person name="Floudas D."/>
            <person name="Copeland A."/>
            <person name="Barry K.W."/>
            <person name="Cichocki N."/>
            <person name="Veneault-Fourrey C."/>
            <person name="LaButti K."/>
            <person name="Lindquist E.A."/>
            <person name="Lipzen A."/>
            <person name="Lundell T."/>
            <person name="Morin E."/>
            <person name="Murat C."/>
            <person name="Sun H."/>
            <person name="Tunlid A."/>
            <person name="Henrissat B."/>
            <person name="Grigoriev I.V."/>
            <person name="Hibbett D.S."/>
            <person name="Martin F."/>
            <person name="Nordberg H.P."/>
            <person name="Cantor M.N."/>
            <person name="Hua S.X."/>
        </authorList>
    </citation>
    <scope>NUCLEOTIDE SEQUENCE [LARGE SCALE GENOMIC DNA]</scope>
    <source>
        <strain evidence="1 2">Foug A</strain>
    </source>
</reference>
<reference evidence="2" key="2">
    <citation type="submission" date="2015-01" db="EMBL/GenBank/DDBJ databases">
        <title>Evolutionary Origins and Diversification of the Mycorrhizal Mutualists.</title>
        <authorList>
            <consortium name="DOE Joint Genome Institute"/>
            <consortium name="Mycorrhizal Genomics Consortium"/>
            <person name="Kohler A."/>
            <person name="Kuo A."/>
            <person name="Nagy L.G."/>
            <person name="Floudas D."/>
            <person name="Copeland A."/>
            <person name="Barry K.W."/>
            <person name="Cichocki N."/>
            <person name="Veneault-Fourrey C."/>
            <person name="LaButti K."/>
            <person name="Lindquist E.A."/>
            <person name="Lipzen A."/>
            <person name="Lundell T."/>
            <person name="Morin E."/>
            <person name="Murat C."/>
            <person name="Riley R."/>
            <person name="Ohm R."/>
            <person name="Sun H."/>
            <person name="Tunlid A."/>
            <person name="Henrissat B."/>
            <person name="Grigoriev I.V."/>
            <person name="Hibbett D.S."/>
            <person name="Martin F."/>
        </authorList>
    </citation>
    <scope>NUCLEOTIDE SEQUENCE [LARGE SCALE GENOMIC DNA]</scope>
    <source>
        <strain evidence="2">Foug A</strain>
    </source>
</reference>
<name>A0A0C3EHF2_9AGAM</name>
<proteinExistence type="predicted"/>
<accession>A0A0C3EHF2</accession>
<keyword evidence="2" id="KW-1185">Reference proteome</keyword>
<dbReference type="EMBL" id="KN822011">
    <property type="protein sequence ID" value="KIM67684.1"/>
    <property type="molecule type" value="Genomic_DNA"/>
</dbReference>
<sequence>MSAPPVTHNIPSFQAPIICGFLSDPIEISIAPRAGSAWGLLQLVPRRQGSGIQPALFRFNAVPGATNIFTISIGPNVVTYAVGDSGTNFQFVVASNHQNAT</sequence>
<dbReference type="AlphaFoldDB" id="A0A0C3EHF2"/>
<evidence type="ECO:0000313" key="1">
    <source>
        <dbReference type="EMBL" id="KIM67684.1"/>
    </source>
</evidence>
<dbReference type="HOGENOM" id="CLU_2293365_0_0_1"/>
<organism evidence="1 2">
    <name type="scientific">Scleroderma citrinum Foug A</name>
    <dbReference type="NCBI Taxonomy" id="1036808"/>
    <lineage>
        <taxon>Eukaryota</taxon>
        <taxon>Fungi</taxon>
        <taxon>Dikarya</taxon>
        <taxon>Basidiomycota</taxon>
        <taxon>Agaricomycotina</taxon>
        <taxon>Agaricomycetes</taxon>
        <taxon>Agaricomycetidae</taxon>
        <taxon>Boletales</taxon>
        <taxon>Sclerodermatineae</taxon>
        <taxon>Sclerodermataceae</taxon>
        <taxon>Scleroderma</taxon>
    </lineage>
</organism>
<dbReference type="InParanoid" id="A0A0C3EHF2"/>
<dbReference type="Proteomes" id="UP000053989">
    <property type="component" value="Unassembled WGS sequence"/>
</dbReference>
<gene>
    <name evidence="1" type="ORF">SCLCIDRAFT_1064822</name>
</gene>